<dbReference type="InterPro" id="IPR023361">
    <property type="entry name" value="DUF1285_beta_roll_sf"/>
</dbReference>
<dbReference type="Proteomes" id="UP000016540">
    <property type="component" value="Unassembled WGS sequence"/>
</dbReference>
<name>R8B236_9GAMM</name>
<protein>
    <recommendedName>
        <fullName evidence="6">DUF1285 domain-containing protein</fullName>
    </recommendedName>
</protein>
<evidence type="ECO:0000256" key="1">
    <source>
        <dbReference type="SAM" id="MobiDB-lite"/>
    </source>
</evidence>
<organism evidence="4 5">
    <name type="scientific">Marinobacter lipolyticus SM19</name>
    <dbReference type="NCBI Taxonomy" id="1318628"/>
    <lineage>
        <taxon>Bacteria</taxon>
        <taxon>Pseudomonadati</taxon>
        <taxon>Pseudomonadota</taxon>
        <taxon>Gammaproteobacteria</taxon>
        <taxon>Pseudomonadales</taxon>
        <taxon>Marinobacteraceae</taxon>
        <taxon>Marinobacter</taxon>
    </lineage>
</organism>
<comment type="caution">
    <text evidence="4">The sequence shown here is derived from an EMBL/GenBank/DDBJ whole genome shotgun (WGS) entry which is preliminary data.</text>
</comment>
<dbReference type="EMBL" id="ASAD01000010">
    <property type="protein sequence ID" value="EON92599.1"/>
    <property type="molecule type" value="Genomic_DNA"/>
</dbReference>
<proteinExistence type="predicted"/>
<keyword evidence="5" id="KW-1185">Reference proteome</keyword>
<dbReference type="InterPro" id="IPR048342">
    <property type="entry name" value="DUF1285_C"/>
</dbReference>
<evidence type="ECO:0000313" key="5">
    <source>
        <dbReference type="Proteomes" id="UP000016540"/>
    </source>
</evidence>
<dbReference type="InterPro" id="IPR010707">
    <property type="entry name" value="DUF1285"/>
</dbReference>
<dbReference type="InterPro" id="IPR048341">
    <property type="entry name" value="DUF1285_N"/>
</dbReference>
<dbReference type="AlphaFoldDB" id="R8B236"/>
<dbReference type="HOGENOM" id="CLU_096796_1_0_6"/>
<feature type="domain" description="DUF1285" evidence="3">
    <location>
        <begin position="91"/>
        <end position="186"/>
    </location>
</feature>
<accession>R8B236</accession>
<evidence type="ECO:0000259" key="2">
    <source>
        <dbReference type="Pfam" id="PF06938"/>
    </source>
</evidence>
<gene>
    <name evidence="4" type="ORF">MARLIPOL_07599</name>
</gene>
<evidence type="ECO:0000313" key="4">
    <source>
        <dbReference type="EMBL" id="EON92599.1"/>
    </source>
</evidence>
<sequence>MAHNPESIAKQVEQSGGAGKGLPPLDKWHPELSGDIDIRITRDGQWVYNGEPLAREAIVRLFSTILRREDDGDYYLVTPVEKWRISVEDAPLLAHSLEVKGQGTDQTLYLTTNVGETLAVGAEHPLAVGRYPDSDEPRPVVMVRHGLEARLVTAAFYDLADHVVESMTDGDSSVLGVWSGGNFYEIGRGS</sequence>
<dbReference type="Pfam" id="PF06938">
    <property type="entry name" value="DUF1285_N"/>
    <property type="match status" value="1"/>
</dbReference>
<evidence type="ECO:0008006" key="6">
    <source>
        <dbReference type="Google" id="ProtNLM"/>
    </source>
</evidence>
<feature type="domain" description="DUF1285" evidence="2">
    <location>
        <begin position="23"/>
        <end position="90"/>
    </location>
</feature>
<dbReference type="RefSeq" id="WP_012137524.1">
    <property type="nucleotide sequence ID" value="NZ_KE007317.1"/>
</dbReference>
<dbReference type="Gene3D" id="3.10.540.10">
    <property type="entry name" value="duf1285 like domain"/>
    <property type="match status" value="1"/>
</dbReference>
<dbReference type="Gene3D" id="2.30.270.10">
    <property type="entry name" value="duf1285 protein"/>
    <property type="match status" value="1"/>
</dbReference>
<dbReference type="Pfam" id="PF21028">
    <property type="entry name" value="DUF1285_C"/>
    <property type="match status" value="1"/>
</dbReference>
<evidence type="ECO:0000259" key="3">
    <source>
        <dbReference type="Pfam" id="PF21028"/>
    </source>
</evidence>
<dbReference type="OrthoDB" id="3078366at2"/>
<dbReference type="eggNOG" id="COG3816">
    <property type="taxonomic scope" value="Bacteria"/>
</dbReference>
<dbReference type="STRING" id="1318628.MARLIPOL_07599"/>
<dbReference type="PATRIC" id="fig|1318628.3.peg.1521"/>
<feature type="region of interest" description="Disordered" evidence="1">
    <location>
        <begin position="1"/>
        <end position="28"/>
    </location>
</feature>
<dbReference type="PIRSF" id="PIRSF029557">
    <property type="entry name" value="UCP029557"/>
    <property type="match status" value="1"/>
</dbReference>
<reference evidence="4 5" key="1">
    <citation type="journal article" date="2013" name="Genome Announc.">
        <title>Draft Genome Sequence of the Moderately Halophilic Bacterium Marinobacter lipolyticus Strain SM19.</title>
        <authorList>
            <person name="Papke R.T."/>
            <person name="de la Haba R.R."/>
            <person name="Infante-Dominguez C."/>
            <person name="Perez D."/>
            <person name="Sanchez-Porro C."/>
            <person name="Lapierre P."/>
            <person name="Ventosa A."/>
        </authorList>
    </citation>
    <scope>NUCLEOTIDE SEQUENCE [LARGE SCALE GENOMIC DNA]</scope>
    <source>
        <strain evidence="4 5">SM19</strain>
    </source>
</reference>